<name>A0A212KCU9_9FIRM</name>
<dbReference type="AlphaFoldDB" id="A0A212KCU9"/>
<keyword evidence="3 6" id="KW-0812">Transmembrane</keyword>
<evidence type="ECO:0000256" key="1">
    <source>
        <dbReference type="ARBA" id="ARBA00004651"/>
    </source>
</evidence>
<organism evidence="7">
    <name type="scientific">uncultured Eubacteriales bacterium</name>
    <dbReference type="NCBI Taxonomy" id="172733"/>
    <lineage>
        <taxon>Bacteria</taxon>
        <taxon>Bacillati</taxon>
        <taxon>Bacillota</taxon>
        <taxon>Clostridia</taxon>
        <taxon>Eubacteriales</taxon>
        <taxon>environmental samples</taxon>
    </lineage>
</organism>
<dbReference type="Pfam" id="PF13520">
    <property type="entry name" value="AA_permease_2"/>
    <property type="match status" value="1"/>
</dbReference>
<feature type="transmembrane region" description="Helical" evidence="6">
    <location>
        <begin position="21"/>
        <end position="42"/>
    </location>
</feature>
<comment type="subcellular location">
    <subcellularLocation>
        <location evidence="1">Cell membrane</location>
        <topology evidence="1">Multi-pass membrane protein</topology>
    </subcellularLocation>
</comment>
<feature type="transmembrane region" description="Helical" evidence="6">
    <location>
        <begin position="404"/>
        <end position="421"/>
    </location>
</feature>
<sequence>MAIKVIKESAPPPGTLGKKELYALAVGQVIGAGVITLIVPAIKMTGYSAWLSYFTAIIMGFIMIAPIIFITSTLRLSGGNYSMLCDLAGPTASGIFAFAYLTQCLSLALFGTSAAAYLGDAIPALSGPVARVIIGAGLLTFFYVVNMLGVDIMAGAQKLMTWLLIAALLLFAIVGIMKMKLPIFDFSSPKFLQNGWGITFQNGQINGGFMGATLLFLYSCQGYSMTSAYGRDSKNARRDIPWAMLATVPTLLVLYVGVAMAGTGVMSVEEYGASTTLVFAAQRIFPGWLFVFFIIGGPIMALLSTLNSSFAYNAITIGQSCDDGWLPVAFGKKNAKGSRVWILTFMYILGIIPIILGFSITVITNMVQLIGAALAFLYMFAYVKMPRKYPEAWAKSRLHVPNGLYYAICWVSLAGFAITFWKSCLSMSPALAVVNVAAIVVMALIGFWRAKTGNITIHTSVWAEDGEEVPSP</sequence>
<feature type="transmembrane region" description="Helical" evidence="6">
    <location>
        <begin position="242"/>
        <end position="265"/>
    </location>
</feature>
<dbReference type="PANTHER" id="PTHR42770:SF7">
    <property type="entry name" value="MEMBRANE PROTEIN"/>
    <property type="match status" value="1"/>
</dbReference>
<feature type="transmembrane region" description="Helical" evidence="6">
    <location>
        <begin position="427"/>
        <end position="448"/>
    </location>
</feature>
<feature type="transmembrane region" description="Helical" evidence="6">
    <location>
        <begin position="366"/>
        <end position="383"/>
    </location>
</feature>
<dbReference type="EMBL" id="FLUN01000001">
    <property type="protein sequence ID" value="SBW09549.1"/>
    <property type="molecule type" value="Genomic_DNA"/>
</dbReference>
<feature type="transmembrane region" description="Helical" evidence="6">
    <location>
        <begin position="285"/>
        <end position="303"/>
    </location>
</feature>
<gene>
    <name evidence="7" type="ORF">KL86CLO1_12682</name>
</gene>
<dbReference type="InterPro" id="IPR002293">
    <property type="entry name" value="AA/rel_permease1"/>
</dbReference>
<dbReference type="InterPro" id="IPR050367">
    <property type="entry name" value="APC_superfamily"/>
</dbReference>
<keyword evidence="5 6" id="KW-0472">Membrane</keyword>
<evidence type="ECO:0000256" key="6">
    <source>
        <dbReference type="SAM" id="Phobius"/>
    </source>
</evidence>
<feature type="transmembrane region" description="Helical" evidence="6">
    <location>
        <begin position="129"/>
        <end position="150"/>
    </location>
</feature>
<feature type="transmembrane region" description="Helical" evidence="6">
    <location>
        <begin position="203"/>
        <end position="221"/>
    </location>
</feature>
<reference evidence="7" key="1">
    <citation type="submission" date="2016-04" db="EMBL/GenBank/DDBJ databases">
        <authorList>
            <person name="Evans L.H."/>
            <person name="Alamgir A."/>
            <person name="Owens N."/>
            <person name="Weber N.D."/>
            <person name="Virtaneva K."/>
            <person name="Barbian K."/>
            <person name="Babar A."/>
            <person name="Rosenke K."/>
        </authorList>
    </citation>
    <scope>NUCLEOTIDE SEQUENCE</scope>
    <source>
        <strain evidence="7">86</strain>
    </source>
</reference>
<evidence type="ECO:0000256" key="5">
    <source>
        <dbReference type="ARBA" id="ARBA00023136"/>
    </source>
</evidence>
<accession>A0A212KCU9</accession>
<dbReference type="GO" id="GO:0005886">
    <property type="term" value="C:plasma membrane"/>
    <property type="evidence" value="ECO:0007669"/>
    <property type="project" value="UniProtKB-SubCell"/>
</dbReference>
<feature type="transmembrane region" description="Helical" evidence="6">
    <location>
        <begin position="340"/>
        <end position="360"/>
    </location>
</feature>
<evidence type="ECO:0000256" key="3">
    <source>
        <dbReference type="ARBA" id="ARBA00022692"/>
    </source>
</evidence>
<proteinExistence type="predicted"/>
<dbReference type="GO" id="GO:0022857">
    <property type="term" value="F:transmembrane transporter activity"/>
    <property type="evidence" value="ECO:0007669"/>
    <property type="project" value="InterPro"/>
</dbReference>
<dbReference type="Gene3D" id="1.20.1740.10">
    <property type="entry name" value="Amino acid/polyamine transporter I"/>
    <property type="match status" value="1"/>
</dbReference>
<feature type="transmembrane region" description="Helical" evidence="6">
    <location>
        <begin position="162"/>
        <end position="183"/>
    </location>
</feature>
<dbReference type="PANTHER" id="PTHR42770">
    <property type="entry name" value="AMINO ACID TRANSPORTER-RELATED"/>
    <property type="match status" value="1"/>
</dbReference>
<keyword evidence="2" id="KW-1003">Cell membrane</keyword>
<protein>
    <submittedName>
        <fullName evidence="7">Amino acid permease</fullName>
    </submittedName>
</protein>
<dbReference type="PIRSF" id="PIRSF006060">
    <property type="entry name" value="AA_transporter"/>
    <property type="match status" value="1"/>
</dbReference>
<evidence type="ECO:0000256" key="2">
    <source>
        <dbReference type="ARBA" id="ARBA00022475"/>
    </source>
</evidence>
<keyword evidence="4 6" id="KW-1133">Transmembrane helix</keyword>
<feature type="transmembrane region" description="Helical" evidence="6">
    <location>
        <begin position="48"/>
        <end position="74"/>
    </location>
</feature>
<evidence type="ECO:0000256" key="4">
    <source>
        <dbReference type="ARBA" id="ARBA00022989"/>
    </source>
</evidence>
<evidence type="ECO:0000313" key="7">
    <source>
        <dbReference type="EMBL" id="SBW09549.1"/>
    </source>
</evidence>
<feature type="transmembrane region" description="Helical" evidence="6">
    <location>
        <begin position="95"/>
        <end position="117"/>
    </location>
</feature>